<reference evidence="1" key="1">
    <citation type="journal article" date="2007" name="BMC Genomics">
        <title>Identification of proteins involved in the functioning of Riftia pachyptila symbiosis by Subtractive Suppression Hybridization.</title>
        <authorList>
            <person name="Sanchez S."/>
            <person name="Hourdez S."/>
            <person name="Lallier F.H."/>
        </authorList>
    </citation>
    <scope>NUCLEOTIDE SEQUENCE</scope>
</reference>
<evidence type="ECO:0000313" key="1">
    <source>
        <dbReference type="EMBL" id="ABW24397.1"/>
    </source>
</evidence>
<dbReference type="EMBL" id="EF648498">
    <property type="protein sequence ID" value="ABW24397.1"/>
    <property type="molecule type" value="mRNA"/>
</dbReference>
<feature type="non-terminal residue" evidence="1">
    <location>
        <position position="1"/>
    </location>
</feature>
<dbReference type="AlphaFoldDB" id="A8ST89"/>
<reference evidence="1" key="2">
    <citation type="submission" date="2007-06" db="EMBL/GenBank/DDBJ databases">
        <authorList>
            <person name="Sanchez S."/>
            <person name="Hourdez S."/>
            <person name="Lallier F.H."/>
        </authorList>
    </citation>
    <scope>NUCLEOTIDE SEQUENCE</scope>
</reference>
<name>A8ST89_RIFPA</name>
<organism evidence="1">
    <name type="scientific">Riftia pachyptila</name>
    <name type="common">Vent tube worm</name>
    <dbReference type="NCBI Taxonomy" id="6426"/>
    <lineage>
        <taxon>Eukaryota</taxon>
        <taxon>Metazoa</taxon>
        <taxon>Spiralia</taxon>
        <taxon>Lophotrochozoa</taxon>
        <taxon>Annelida</taxon>
        <taxon>Polychaeta</taxon>
        <taxon>Sedentaria</taxon>
        <taxon>Canalipalpata</taxon>
        <taxon>Sabellida</taxon>
        <taxon>Siboglinidae</taxon>
        <taxon>Riftia</taxon>
    </lineage>
</organism>
<sequence length="59" mass="6638">TYSSRFASRKFSKKLSNPCAEKLPFPFSSLDSVAPGMTRNRLLQFLSCELSASLMLHHC</sequence>
<accession>A8ST89</accession>
<proteinExistence type="evidence at transcript level"/>
<protein>
    <submittedName>
        <fullName evidence="1">Uncharacterized protein</fullName>
    </submittedName>
</protein>